<keyword evidence="1" id="KW-0479">Metal-binding</keyword>
<accession>A0A397VTR8</accession>
<dbReference type="EMBL" id="QKWP01000185">
    <property type="protein sequence ID" value="RIB25151.1"/>
    <property type="molecule type" value="Genomic_DNA"/>
</dbReference>
<reference evidence="3 4" key="1">
    <citation type="submission" date="2018-06" db="EMBL/GenBank/DDBJ databases">
        <title>Comparative genomics reveals the genomic features of Rhizophagus irregularis, R. cerebriforme, R. diaphanum and Gigaspora rosea, and their symbiotic lifestyle signature.</title>
        <authorList>
            <person name="Morin E."/>
            <person name="San Clemente H."/>
            <person name="Chen E.C.H."/>
            <person name="De La Providencia I."/>
            <person name="Hainaut M."/>
            <person name="Kuo A."/>
            <person name="Kohler A."/>
            <person name="Murat C."/>
            <person name="Tang N."/>
            <person name="Roy S."/>
            <person name="Loubradou J."/>
            <person name="Henrissat B."/>
            <person name="Grigoriev I.V."/>
            <person name="Corradi N."/>
            <person name="Roux C."/>
            <person name="Martin F.M."/>
        </authorList>
    </citation>
    <scope>NUCLEOTIDE SEQUENCE [LARGE SCALE GENOMIC DNA]</scope>
    <source>
        <strain evidence="3 4">DAOM 194757</strain>
    </source>
</reference>
<feature type="domain" description="SWIM-type" evidence="2">
    <location>
        <begin position="77"/>
        <end position="120"/>
    </location>
</feature>
<evidence type="ECO:0000259" key="2">
    <source>
        <dbReference type="PROSITE" id="PS50966"/>
    </source>
</evidence>
<comment type="caution">
    <text evidence="3">The sequence shown here is derived from an EMBL/GenBank/DDBJ whole genome shotgun (WGS) entry which is preliminary data.</text>
</comment>
<dbReference type="OrthoDB" id="6113703at2759"/>
<organism evidence="3 4">
    <name type="scientific">Gigaspora rosea</name>
    <dbReference type="NCBI Taxonomy" id="44941"/>
    <lineage>
        <taxon>Eukaryota</taxon>
        <taxon>Fungi</taxon>
        <taxon>Fungi incertae sedis</taxon>
        <taxon>Mucoromycota</taxon>
        <taxon>Glomeromycotina</taxon>
        <taxon>Glomeromycetes</taxon>
        <taxon>Diversisporales</taxon>
        <taxon>Gigasporaceae</taxon>
        <taxon>Gigaspora</taxon>
    </lineage>
</organism>
<keyword evidence="1" id="KW-0862">Zinc</keyword>
<dbReference type="PROSITE" id="PS50966">
    <property type="entry name" value="ZF_SWIM"/>
    <property type="match status" value="1"/>
</dbReference>
<dbReference type="Pfam" id="PF04434">
    <property type="entry name" value="SWIM"/>
    <property type="match status" value="1"/>
</dbReference>
<keyword evidence="1" id="KW-0863">Zinc-finger</keyword>
<dbReference type="GO" id="GO:0008270">
    <property type="term" value="F:zinc ion binding"/>
    <property type="evidence" value="ECO:0007669"/>
    <property type="project" value="UniProtKB-KW"/>
</dbReference>
<dbReference type="AlphaFoldDB" id="A0A397VTR8"/>
<keyword evidence="4" id="KW-1185">Reference proteome</keyword>
<evidence type="ECO:0000256" key="1">
    <source>
        <dbReference type="PROSITE-ProRule" id="PRU00325"/>
    </source>
</evidence>
<gene>
    <name evidence="3" type="ORF">C2G38_2166593</name>
</gene>
<dbReference type="Proteomes" id="UP000266673">
    <property type="component" value="Unassembled WGS sequence"/>
</dbReference>
<dbReference type="InterPro" id="IPR007527">
    <property type="entry name" value="Znf_SWIM"/>
</dbReference>
<name>A0A397VTR8_9GLOM</name>
<evidence type="ECO:0000313" key="4">
    <source>
        <dbReference type="Proteomes" id="UP000266673"/>
    </source>
</evidence>
<sequence>MENLHIREVYLLVEIVLRDMNFSIFLNELRIGQMNSQQCQQCIREITGTKHINKNYIYKIQQDFWLVRFMTNNDVEYSVRKSDISDETNLDITSYVCSCLDFKKHQLACKHIFSVLAQLLIYDDNKKNEHEKNAQDIHSLRETFRQTAQAERARIARAEIIPQVNEMRTSQIASNIRFKKQSNF</sequence>
<protein>
    <recommendedName>
        <fullName evidence="2">SWIM-type domain-containing protein</fullName>
    </recommendedName>
</protein>
<evidence type="ECO:0000313" key="3">
    <source>
        <dbReference type="EMBL" id="RIB25151.1"/>
    </source>
</evidence>
<proteinExistence type="predicted"/>